<geneLocation type="plasmid" evidence="1 2">
    <name>paPv1</name>
</geneLocation>
<proteinExistence type="predicted"/>
<evidence type="ECO:0000313" key="2">
    <source>
        <dbReference type="Proteomes" id="UP001177595"/>
    </source>
</evidence>
<dbReference type="RefSeq" id="WP_280626511.1">
    <property type="nucleotide sequence ID" value="NZ_CP123505.1"/>
</dbReference>
<evidence type="ECO:0000313" key="1">
    <source>
        <dbReference type="EMBL" id="WGM03357.1"/>
    </source>
</evidence>
<dbReference type="Proteomes" id="UP001177595">
    <property type="component" value="Plasmid paPv1"/>
</dbReference>
<sequence length="71" mass="8536">MPRNRAPLPRCSRQRRAYVLKSRLQIESMFELSFKNPKEIDSNTINQFGYEAVNNKIKEVDYKISHFFKQK</sequence>
<reference evidence="1" key="1">
    <citation type="submission" date="2023-04" db="EMBL/GenBank/DDBJ databases">
        <title>Genome dynamics across the evolutionary transition to endosymbiosis.</title>
        <authorList>
            <person name="Siozios S."/>
            <person name="Nadal-Jimenez P."/>
            <person name="Azagi T."/>
            <person name="Sprong H."/>
            <person name="Frost C.L."/>
            <person name="Parratt S.R."/>
            <person name="Taylor G."/>
            <person name="Brettell L."/>
            <person name="Lew K.C."/>
            <person name="Croft L."/>
            <person name="King K.C."/>
            <person name="Brockhurst M.A."/>
            <person name="Hypsa V."/>
            <person name="Novakova E."/>
            <person name="Darby A.C."/>
            <person name="Hurst G.D.D."/>
        </authorList>
    </citation>
    <scope>NUCLEOTIDE SEQUENCE</scope>
    <source>
        <strain evidence="1">APv</strain>
        <plasmid evidence="1">paPv1</plasmid>
    </source>
</reference>
<dbReference type="AlphaFoldDB" id="A0AA95GR31"/>
<protein>
    <submittedName>
        <fullName evidence="1">Uncharacterized protein</fullName>
    </submittedName>
</protein>
<gene>
    <name evidence="1" type="ORF">QE210_17615</name>
</gene>
<keyword evidence="1" id="KW-0614">Plasmid</keyword>
<name>A0AA95GR31_9GAMM</name>
<organism evidence="1 2">
    <name type="scientific">Arsenophonus nasoniae</name>
    <name type="common">son-killer infecting Nasonia vitripennis</name>
    <dbReference type="NCBI Taxonomy" id="638"/>
    <lineage>
        <taxon>Bacteria</taxon>
        <taxon>Pseudomonadati</taxon>
        <taxon>Pseudomonadota</taxon>
        <taxon>Gammaproteobacteria</taxon>
        <taxon>Enterobacterales</taxon>
        <taxon>Morganellaceae</taxon>
        <taxon>Arsenophonus</taxon>
    </lineage>
</organism>
<accession>A0AA95GR31</accession>
<dbReference type="EMBL" id="CP123505">
    <property type="protein sequence ID" value="WGM03357.1"/>
    <property type="molecule type" value="Genomic_DNA"/>
</dbReference>